<dbReference type="AlphaFoldDB" id="A0A6C0LDB1"/>
<evidence type="ECO:0000259" key="1">
    <source>
        <dbReference type="Pfam" id="PF05050"/>
    </source>
</evidence>
<proteinExistence type="predicted"/>
<dbReference type="PANTHER" id="PTHR32026:SF10">
    <property type="entry name" value="METHYLTRANSFERASE-LIKE PROTEIN 24-RELATED"/>
    <property type="match status" value="1"/>
</dbReference>
<dbReference type="InterPro" id="IPR006342">
    <property type="entry name" value="FkbM_mtfrase"/>
</dbReference>
<reference evidence="2" key="1">
    <citation type="journal article" date="2020" name="Nature">
        <title>Giant virus diversity and host interactions through global metagenomics.</title>
        <authorList>
            <person name="Schulz F."/>
            <person name="Roux S."/>
            <person name="Paez-Espino D."/>
            <person name="Jungbluth S."/>
            <person name="Walsh D.A."/>
            <person name="Denef V.J."/>
            <person name="McMahon K.D."/>
            <person name="Konstantinidis K.T."/>
            <person name="Eloe-Fadrosh E.A."/>
            <person name="Kyrpides N.C."/>
            <person name="Woyke T."/>
        </authorList>
    </citation>
    <scope>NUCLEOTIDE SEQUENCE</scope>
    <source>
        <strain evidence="2">GVMAG-M-3300027770-17</strain>
    </source>
</reference>
<name>A0A6C0LDB1_9ZZZZ</name>
<accession>A0A6C0LDB1</accession>
<dbReference type="EMBL" id="MN740468">
    <property type="protein sequence ID" value="QHU28045.1"/>
    <property type="molecule type" value="Genomic_DNA"/>
</dbReference>
<dbReference type="InterPro" id="IPR026913">
    <property type="entry name" value="METTL24"/>
</dbReference>
<evidence type="ECO:0000313" key="2">
    <source>
        <dbReference type="EMBL" id="QHU28045.1"/>
    </source>
</evidence>
<sequence length="240" mass="28080">MELRVYKSEFPKERIGKNNDGGYVICNIPNIKYDVLISGGISNDTTFEDQFLNKFSDIDCYAYDGTILESPSTNPKFHWIKKNIGFYEKSNETNLHNLINSNKSIFIKMDIEGYELQWIESLSLDQLQNISQLVIEFHSAFTDRHKKMFQKLNEVFALVHLHGNNFKYDLVNNIPYFFECTYINKKYLTKSLEFNTDTIPSTLDQPNLVSKPDVFLNFEPYVHNNIRLPRTLKLGPKGFY</sequence>
<dbReference type="PANTHER" id="PTHR32026">
    <property type="entry name" value="METHYLTRANSFERASE-LIKE PROTEIN 24"/>
    <property type="match status" value="1"/>
</dbReference>
<dbReference type="Pfam" id="PF05050">
    <property type="entry name" value="Methyltransf_21"/>
    <property type="match status" value="1"/>
</dbReference>
<feature type="domain" description="Methyltransferase FkbM" evidence="1">
    <location>
        <begin position="30"/>
        <end position="152"/>
    </location>
</feature>
<protein>
    <recommendedName>
        <fullName evidence="1">Methyltransferase FkbM domain-containing protein</fullName>
    </recommendedName>
</protein>
<organism evidence="2">
    <name type="scientific">viral metagenome</name>
    <dbReference type="NCBI Taxonomy" id="1070528"/>
    <lineage>
        <taxon>unclassified sequences</taxon>
        <taxon>metagenomes</taxon>
        <taxon>organismal metagenomes</taxon>
    </lineage>
</organism>